<dbReference type="EMBL" id="AP022610">
    <property type="protein sequence ID" value="BBZ27623.1"/>
    <property type="molecule type" value="Genomic_DNA"/>
</dbReference>
<name>A0A7I7XEB6_9MYCO</name>
<dbReference type="KEGG" id="mmag:MMAD_19180"/>
<dbReference type="AlphaFoldDB" id="A0A7I7XEB6"/>
<keyword evidence="3" id="KW-1185">Reference proteome</keyword>
<dbReference type="Proteomes" id="UP000466517">
    <property type="component" value="Chromosome"/>
</dbReference>
<evidence type="ECO:0000256" key="1">
    <source>
        <dbReference type="SAM" id="SignalP"/>
    </source>
</evidence>
<organism evidence="2 3">
    <name type="scientific">Mycolicibacterium madagascariense</name>
    <dbReference type="NCBI Taxonomy" id="212765"/>
    <lineage>
        <taxon>Bacteria</taxon>
        <taxon>Bacillati</taxon>
        <taxon>Actinomycetota</taxon>
        <taxon>Actinomycetes</taxon>
        <taxon>Mycobacteriales</taxon>
        <taxon>Mycobacteriaceae</taxon>
        <taxon>Mycolicibacterium</taxon>
    </lineage>
</organism>
<feature type="signal peptide" evidence="1">
    <location>
        <begin position="1"/>
        <end position="24"/>
    </location>
</feature>
<reference evidence="2 3" key="1">
    <citation type="journal article" date="2019" name="Emerg. Microbes Infect.">
        <title>Comprehensive subspecies identification of 175 nontuberculous mycobacteria species based on 7547 genomic profiles.</title>
        <authorList>
            <person name="Matsumoto Y."/>
            <person name="Kinjo T."/>
            <person name="Motooka D."/>
            <person name="Nabeya D."/>
            <person name="Jung N."/>
            <person name="Uechi K."/>
            <person name="Horii T."/>
            <person name="Iida T."/>
            <person name="Fujita J."/>
            <person name="Nakamura S."/>
        </authorList>
    </citation>
    <scope>NUCLEOTIDE SEQUENCE [LARGE SCALE GENOMIC DNA]</scope>
    <source>
        <strain evidence="2 3">JCM 13574</strain>
    </source>
</reference>
<keyword evidence="1" id="KW-0732">Signal</keyword>
<accession>A0A7I7XEB6</accession>
<gene>
    <name evidence="2" type="ORF">MMAD_19180</name>
</gene>
<protein>
    <recommendedName>
        <fullName evidence="4">PASTA domain-containing protein</fullName>
    </recommendedName>
</protein>
<dbReference type="RefSeq" id="WP_163735738.1">
    <property type="nucleotide sequence ID" value="NZ_AP022610.1"/>
</dbReference>
<evidence type="ECO:0000313" key="3">
    <source>
        <dbReference type="Proteomes" id="UP000466517"/>
    </source>
</evidence>
<sequence>MGCLGRSFAVALLLTGAAASATVAAPLAAASGADTVISDLEAQGYLVNVNYVNGASKALSQCSVTNVNNPSSSPKPGDTVYVDVTCPNHDDDGGGFGIGVGIG</sequence>
<feature type="chain" id="PRO_5038743921" description="PASTA domain-containing protein" evidence="1">
    <location>
        <begin position="25"/>
        <end position="103"/>
    </location>
</feature>
<evidence type="ECO:0000313" key="2">
    <source>
        <dbReference type="EMBL" id="BBZ27623.1"/>
    </source>
</evidence>
<proteinExistence type="predicted"/>
<evidence type="ECO:0008006" key="4">
    <source>
        <dbReference type="Google" id="ProtNLM"/>
    </source>
</evidence>